<evidence type="ECO:0000313" key="10">
    <source>
        <dbReference type="Proteomes" id="UP001150941"/>
    </source>
</evidence>
<organism evidence="9 10">
    <name type="scientific">Penicillium chermesinum</name>
    <dbReference type="NCBI Taxonomy" id="63820"/>
    <lineage>
        <taxon>Eukaryota</taxon>
        <taxon>Fungi</taxon>
        <taxon>Dikarya</taxon>
        <taxon>Ascomycota</taxon>
        <taxon>Pezizomycotina</taxon>
        <taxon>Eurotiomycetes</taxon>
        <taxon>Eurotiomycetidae</taxon>
        <taxon>Eurotiales</taxon>
        <taxon>Aspergillaceae</taxon>
        <taxon>Penicillium</taxon>
    </lineage>
</organism>
<keyword evidence="6" id="KW-0539">Nucleus</keyword>
<dbReference type="InterPro" id="IPR036864">
    <property type="entry name" value="Zn2-C6_fun-type_DNA-bd_sf"/>
</dbReference>
<reference evidence="9" key="2">
    <citation type="journal article" date="2023" name="IMA Fungus">
        <title>Comparative genomic study of the Penicillium genus elucidates a diverse pangenome and 15 lateral gene transfer events.</title>
        <authorList>
            <person name="Petersen C."/>
            <person name="Sorensen T."/>
            <person name="Nielsen M.R."/>
            <person name="Sondergaard T.E."/>
            <person name="Sorensen J.L."/>
            <person name="Fitzpatrick D.A."/>
            <person name="Frisvad J.C."/>
            <person name="Nielsen K.L."/>
        </authorList>
    </citation>
    <scope>NUCLEOTIDE SEQUENCE</scope>
    <source>
        <strain evidence="9">IBT 19713</strain>
    </source>
</reference>
<dbReference type="PROSITE" id="PS50048">
    <property type="entry name" value="ZN2_CY6_FUNGAL_2"/>
    <property type="match status" value="1"/>
</dbReference>
<evidence type="ECO:0000256" key="5">
    <source>
        <dbReference type="ARBA" id="ARBA00023163"/>
    </source>
</evidence>
<feature type="region of interest" description="Disordered" evidence="7">
    <location>
        <begin position="1"/>
        <end position="22"/>
    </location>
</feature>
<evidence type="ECO:0000256" key="3">
    <source>
        <dbReference type="ARBA" id="ARBA00023015"/>
    </source>
</evidence>
<evidence type="ECO:0000256" key="2">
    <source>
        <dbReference type="ARBA" id="ARBA00022833"/>
    </source>
</evidence>
<feature type="compositionally biased region" description="Low complexity" evidence="7">
    <location>
        <begin position="71"/>
        <end position="82"/>
    </location>
</feature>
<dbReference type="PANTHER" id="PTHR31944">
    <property type="entry name" value="HEME-RESPONSIVE ZINC FINGER TRANSCRIPTION FACTOR HAP1"/>
    <property type="match status" value="1"/>
</dbReference>
<dbReference type="Gene3D" id="4.10.240.10">
    <property type="entry name" value="Zn(2)-C6 fungal-type DNA-binding domain"/>
    <property type="match status" value="1"/>
</dbReference>
<dbReference type="AlphaFoldDB" id="A0A9W9TLI7"/>
<gene>
    <name evidence="9" type="ORF">N7468_006770</name>
</gene>
<name>A0A9W9TLI7_9EURO</name>
<dbReference type="Proteomes" id="UP001150941">
    <property type="component" value="Unassembled WGS sequence"/>
</dbReference>
<accession>A0A9W9TLI7</accession>
<dbReference type="OrthoDB" id="4356994at2759"/>
<dbReference type="PANTHER" id="PTHR31944:SF131">
    <property type="entry name" value="HEME-RESPONSIVE ZINC FINGER TRANSCRIPTION FACTOR HAP1"/>
    <property type="match status" value="1"/>
</dbReference>
<dbReference type="PROSITE" id="PS00463">
    <property type="entry name" value="ZN2_CY6_FUNGAL_1"/>
    <property type="match status" value="1"/>
</dbReference>
<reference evidence="9" key="1">
    <citation type="submission" date="2022-11" db="EMBL/GenBank/DDBJ databases">
        <authorList>
            <person name="Petersen C."/>
        </authorList>
    </citation>
    <scope>NUCLEOTIDE SEQUENCE</scope>
    <source>
        <strain evidence="9">IBT 19713</strain>
    </source>
</reference>
<comment type="caution">
    <text evidence="9">The sequence shown here is derived from an EMBL/GenBank/DDBJ whole genome shotgun (WGS) entry which is preliminary data.</text>
</comment>
<keyword evidence="2" id="KW-0862">Zinc</keyword>
<dbReference type="GeneID" id="83203369"/>
<evidence type="ECO:0000313" key="9">
    <source>
        <dbReference type="EMBL" id="KAJ5225545.1"/>
    </source>
</evidence>
<dbReference type="RefSeq" id="XP_058328956.1">
    <property type="nucleotide sequence ID" value="XM_058476066.1"/>
</dbReference>
<feature type="region of interest" description="Disordered" evidence="7">
    <location>
        <begin position="64"/>
        <end position="89"/>
    </location>
</feature>
<dbReference type="GO" id="GO:0001228">
    <property type="term" value="F:DNA-binding transcription activator activity, RNA polymerase II-specific"/>
    <property type="evidence" value="ECO:0007669"/>
    <property type="project" value="TreeGrafter"/>
</dbReference>
<dbReference type="Pfam" id="PF00172">
    <property type="entry name" value="Zn_clus"/>
    <property type="match status" value="1"/>
</dbReference>
<dbReference type="CDD" id="cd00067">
    <property type="entry name" value="GAL4"/>
    <property type="match status" value="1"/>
</dbReference>
<sequence length="186" mass="20341">MLSPSAQASPDAATNGVKRKRKTYSCDACRRRKLKCDRGYPSCARCMKAGQARSCFYDVPPSLEQRPSKVAAPPNAAIPTPAYEGKSHTQIAPVRSLPSQLPTLQADQNDGTWQLLSDVVQNAPNNPQRPTVRADNEEPSGAATHDSYHRIIFRGENFKTQYYGGSNPVSLIGHVGYPRSPDNEPC</sequence>
<keyword evidence="4" id="KW-0238">DNA-binding</keyword>
<keyword evidence="10" id="KW-1185">Reference proteome</keyword>
<evidence type="ECO:0000259" key="8">
    <source>
        <dbReference type="PROSITE" id="PS50048"/>
    </source>
</evidence>
<protein>
    <recommendedName>
        <fullName evidence="8">Zn(2)-C6 fungal-type domain-containing protein</fullName>
    </recommendedName>
</protein>
<dbReference type="InterPro" id="IPR001138">
    <property type="entry name" value="Zn2Cys6_DnaBD"/>
</dbReference>
<evidence type="ECO:0000256" key="4">
    <source>
        <dbReference type="ARBA" id="ARBA00023125"/>
    </source>
</evidence>
<keyword evidence="1" id="KW-0479">Metal-binding</keyword>
<dbReference type="SMART" id="SM00066">
    <property type="entry name" value="GAL4"/>
    <property type="match status" value="1"/>
</dbReference>
<evidence type="ECO:0000256" key="7">
    <source>
        <dbReference type="SAM" id="MobiDB-lite"/>
    </source>
</evidence>
<dbReference type="SUPFAM" id="SSF57701">
    <property type="entry name" value="Zn2/Cys6 DNA-binding domain"/>
    <property type="match status" value="1"/>
</dbReference>
<evidence type="ECO:0000256" key="6">
    <source>
        <dbReference type="ARBA" id="ARBA00023242"/>
    </source>
</evidence>
<feature type="domain" description="Zn(2)-C6 fungal-type" evidence="8">
    <location>
        <begin position="25"/>
        <end position="57"/>
    </location>
</feature>
<dbReference type="EMBL" id="JAPQKS010000005">
    <property type="protein sequence ID" value="KAJ5225545.1"/>
    <property type="molecule type" value="Genomic_DNA"/>
</dbReference>
<dbReference type="InterPro" id="IPR051430">
    <property type="entry name" value="Fungal_TF_Env_Response"/>
</dbReference>
<evidence type="ECO:0000256" key="1">
    <source>
        <dbReference type="ARBA" id="ARBA00022723"/>
    </source>
</evidence>
<proteinExistence type="predicted"/>
<keyword evidence="3" id="KW-0805">Transcription regulation</keyword>
<dbReference type="GO" id="GO:0000978">
    <property type="term" value="F:RNA polymerase II cis-regulatory region sequence-specific DNA binding"/>
    <property type="evidence" value="ECO:0007669"/>
    <property type="project" value="TreeGrafter"/>
</dbReference>
<feature type="region of interest" description="Disordered" evidence="7">
    <location>
        <begin position="123"/>
        <end position="147"/>
    </location>
</feature>
<dbReference type="GO" id="GO:0005634">
    <property type="term" value="C:nucleus"/>
    <property type="evidence" value="ECO:0007669"/>
    <property type="project" value="TreeGrafter"/>
</dbReference>
<dbReference type="GO" id="GO:0008270">
    <property type="term" value="F:zinc ion binding"/>
    <property type="evidence" value="ECO:0007669"/>
    <property type="project" value="InterPro"/>
</dbReference>
<keyword evidence="5" id="KW-0804">Transcription</keyword>